<sequence length="374" mass="42008">MQLRKGINKLVLYPDDVEFAKSTPIQKKKHSMTKEPLFSSKVTFSSDVDLGSDKEESVNDVSSVMETISYGKASYMGTEIHIKPVGLPTTNLKTALIELLRTLRSIRNNNVNQFVGCYLESNSFNLAYEHCSRGSLRDIIAHTTRHLDWEFKNSLLKDLVRVSFFPACSNVPLLRTDFVLLGKMQLSHAGKNIPTEICFCFQGMNYLHKSAIKVHGRLKSSNCLIDARWVLKITDYGVTNVQAMYGYFQALAPEVKGYFHLSEMLWTAPELLRDLTEVHMGTPKGDVYSFAIIMQEIICRCAPFPGCELSAAEMVAKVRSAPPIFRPNVRTFSSTSLTLVHLHKSFFLEVEHGGIGSEENSQSNSFTPLSYVLS</sequence>
<dbReference type="Gene3D" id="1.10.510.10">
    <property type="entry name" value="Transferase(Phosphotransferase) domain 1"/>
    <property type="match status" value="2"/>
</dbReference>
<evidence type="ECO:0000256" key="1">
    <source>
        <dbReference type="ARBA" id="ARBA00012202"/>
    </source>
</evidence>
<dbReference type="Proteomes" id="UP000281553">
    <property type="component" value="Unassembled WGS sequence"/>
</dbReference>
<name>A0A3P7LK47_DIBLA</name>
<dbReference type="PANTHER" id="PTHR11920">
    <property type="entry name" value="GUANYLYL CYCLASE"/>
    <property type="match status" value="1"/>
</dbReference>
<evidence type="ECO:0000313" key="6">
    <source>
        <dbReference type="EMBL" id="VDN10208.1"/>
    </source>
</evidence>
<dbReference type="GO" id="GO:0001653">
    <property type="term" value="F:peptide receptor activity"/>
    <property type="evidence" value="ECO:0007669"/>
    <property type="project" value="TreeGrafter"/>
</dbReference>
<accession>A0A3P7LK47</accession>
<dbReference type="GO" id="GO:0004383">
    <property type="term" value="F:guanylate cyclase activity"/>
    <property type="evidence" value="ECO:0007669"/>
    <property type="project" value="UniProtKB-EC"/>
</dbReference>
<dbReference type="SUPFAM" id="SSF56112">
    <property type="entry name" value="Protein kinase-like (PK-like)"/>
    <property type="match status" value="1"/>
</dbReference>
<dbReference type="AlphaFoldDB" id="A0A3P7LK47"/>
<keyword evidence="4" id="KW-0141">cGMP biosynthesis</keyword>
<gene>
    <name evidence="6" type="ORF">DILT_LOCUS6039</name>
</gene>
<keyword evidence="2" id="KW-0547">Nucleotide-binding</keyword>
<evidence type="ECO:0000256" key="4">
    <source>
        <dbReference type="ARBA" id="ARBA00023293"/>
    </source>
</evidence>
<keyword evidence="3" id="KW-0456">Lyase</keyword>
<dbReference type="GO" id="GO:0004016">
    <property type="term" value="F:adenylate cyclase activity"/>
    <property type="evidence" value="ECO:0007669"/>
    <property type="project" value="TreeGrafter"/>
</dbReference>
<evidence type="ECO:0000259" key="5">
    <source>
        <dbReference type="PROSITE" id="PS50011"/>
    </source>
</evidence>
<dbReference type="EC" id="4.6.1.2" evidence="1"/>
<dbReference type="OrthoDB" id="6149074at2759"/>
<keyword evidence="7" id="KW-1185">Reference proteome</keyword>
<dbReference type="Pfam" id="PF07714">
    <property type="entry name" value="PK_Tyr_Ser-Thr"/>
    <property type="match status" value="1"/>
</dbReference>
<dbReference type="PROSITE" id="PS50011">
    <property type="entry name" value="PROTEIN_KINASE_DOM"/>
    <property type="match status" value="1"/>
</dbReference>
<reference evidence="6 7" key="1">
    <citation type="submission" date="2018-11" db="EMBL/GenBank/DDBJ databases">
        <authorList>
            <consortium name="Pathogen Informatics"/>
        </authorList>
    </citation>
    <scope>NUCLEOTIDE SEQUENCE [LARGE SCALE GENOMIC DNA]</scope>
</reference>
<evidence type="ECO:0000256" key="3">
    <source>
        <dbReference type="ARBA" id="ARBA00023239"/>
    </source>
</evidence>
<dbReference type="GO" id="GO:0007168">
    <property type="term" value="P:receptor guanylyl cyclase signaling pathway"/>
    <property type="evidence" value="ECO:0007669"/>
    <property type="project" value="TreeGrafter"/>
</dbReference>
<protein>
    <recommendedName>
        <fullName evidence="1">guanylate cyclase</fullName>
        <ecNumber evidence="1">4.6.1.2</ecNumber>
    </recommendedName>
</protein>
<dbReference type="PANTHER" id="PTHR11920:SF501">
    <property type="entry name" value="GUANYLATE CYCLASE 32E"/>
    <property type="match status" value="1"/>
</dbReference>
<dbReference type="InterPro" id="IPR001245">
    <property type="entry name" value="Ser-Thr/Tyr_kinase_cat_dom"/>
</dbReference>
<dbReference type="InterPro" id="IPR000719">
    <property type="entry name" value="Prot_kinase_dom"/>
</dbReference>
<feature type="domain" description="Protein kinase" evidence="5">
    <location>
        <begin position="44"/>
        <end position="374"/>
    </location>
</feature>
<evidence type="ECO:0000313" key="7">
    <source>
        <dbReference type="Proteomes" id="UP000281553"/>
    </source>
</evidence>
<dbReference type="GO" id="GO:0004672">
    <property type="term" value="F:protein kinase activity"/>
    <property type="evidence" value="ECO:0007669"/>
    <property type="project" value="InterPro"/>
</dbReference>
<dbReference type="InterPro" id="IPR050401">
    <property type="entry name" value="Cyclic_nucleotide_synthase"/>
</dbReference>
<dbReference type="GO" id="GO:0005886">
    <property type="term" value="C:plasma membrane"/>
    <property type="evidence" value="ECO:0007669"/>
    <property type="project" value="TreeGrafter"/>
</dbReference>
<proteinExistence type="predicted"/>
<evidence type="ECO:0000256" key="2">
    <source>
        <dbReference type="ARBA" id="ARBA00022741"/>
    </source>
</evidence>
<dbReference type="InterPro" id="IPR011009">
    <property type="entry name" value="Kinase-like_dom_sf"/>
</dbReference>
<organism evidence="6 7">
    <name type="scientific">Dibothriocephalus latus</name>
    <name type="common">Fish tapeworm</name>
    <name type="synonym">Diphyllobothrium latum</name>
    <dbReference type="NCBI Taxonomy" id="60516"/>
    <lineage>
        <taxon>Eukaryota</taxon>
        <taxon>Metazoa</taxon>
        <taxon>Spiralia</taxon>
        <taxon>Lophotrochozoa</taxon>
        <taxon>Platyhelminthes</taxon>
        <taxon>Cestoda</taxon>
        <taxon>Eucestoda</taxon>
        <taxon>Diphyllobothriidea</taxon>
        <taxon>Diphyllobothriidae</taxon>
        <taxon>Dibothriocephalus</taxon>
    </lineage>
</organism>
<dbReference type="GO" id="GO:0005524">
    <property type="term" value="F:ATP binding"/>
    <property type="evidence" value="ECO:0007669"/>
    <property type="project" value="InterPro"/>
</dbReference>
<dbReference type="EMBL" id="UYRU01048663">
    <property type="protein sequence ID" value="VDN10208.1"/>
    <property type="molecule type" value="Genomic_DNA"/>
</dbReference>